<dbReference type="AlphaFoldDB" id="A0A917IU70"/>
<sequence length="198" mass="23191">MLEKIILSQHYPNIMINMYDNRELLEKVTDIKNYWFFSDTGYTYQERGDMLKELLKLALKCNDNYYQDGRVFEGRYDKDKEMVAFSILYMAFAKTLMELAEAERKAYPKLVPKNSLGIDMMHDGLAKMADGELLILEKYSSFYYELSLCKLAAATGSFLSFVITRMPPKQRIEFKGRMTQLAMTHKAECVRTAMQQKR</sequence>
<organism evidence="1 2">
    <name type="scientific">Filimonas zeae</name>
    <dbReference type="NCBI Taxonomy" id="1737353"/>
    <lineage>
        <taxon>Bacteria</taxon>
        <taxon>Pseudomonadati</taxon>
        <taxon>Bacteroidota</taxon>
        <taxon>Chitinophagia</taxon>
        <taxon>Chitinophagales</taxon>
        <taxon>Chitinophagaceae</taxon>
        <taxon>Filimonas</taxon>
    </lineage>
</organism>
<comment type="caution">
    <text evidence="1">The sequence shown here is derived from an EMBL/GenBank/DDBJ whole genome shotgun (WGS) entry which is preliminary data.</text>
</comment>
<proteinExistence type="predicted"/>
<dbReference type="Proteomes" id="UP000627292">
    <property type="component" value="Unassembled WGS sequence"/>
</dbReference>
<name>A0A917IU70_9BACT</name>
<evidence type="ECO:0000313" key="2">
    <source>
        <dbReference type="Proteomes" id="UP000627292"/>
    </source>
</evidence>
<reference evidence="1" key="1">
    <citation type="journal article" date="2014" name="Int. J. Syst. Evol. Microbiol.">
        <title>Complete genome sequence of Corynebacterium casei LMG S-19264T (=DSM 44701T), isolated from a smear-ripened cheese.</title>
        <authorList>
            <consortium name="US DOE Joint Genome Institute (JGI-PGF)"/>
            <person name="Walter F."/>
            <person name="Albersmeier A."/>
            <person name="Kalinowski J."/>
            <person name="Ruckert C."/>
        </authorList>
    </citation>
    <scope>NUCLEOTIDE SEQUENCE</scope>
    <source>
        <strain evidence="1">CGMCC 1.15290</strain>
    </source>
</reference>
<evidence type="ECO:0000313" key="1">
    <source>
        <dbReference type="EMBL" id="GGH64597.1"/>
    </source>
</evidence>
<gene>
    <name evidence="1" type="ORF">GCM10011379_16830</name>
</gene>
<keyword evidence="2" id="KW-1185">Reference proteome</keyword>
<reference evidence="1" key="2">
    <citation type="submission" date="2020-09" db="EMBL/GenBank/DDBJ databases">
        <authorList>
            <person name="Sun Q."/>
            <person name="Zhou Y."/>
        </authorList>
    </citation>
    <scope>NUCLEOTIDE SEQUENCE</scope>
    <source>
        <strain evidence="1">CGMCC 1.15290</strain>
    </source>
</reference>
<accession>A0A917IU70</accession>
<dbReference type="EMBL" id="BMIB01000002">
    <property type="protein sequence ID" value="GGH64597.1"/>
    <property type="molecule type" value="Genomic_DNA"/>
</dbReference>
<protein>
    <submittedName>
        <fullName evidence="1">Uncharacterized protein</fullName>
    </submittedName>
</protein>